<evidence type="ECO:0000313" key="2">
    <source>
        <dbReference type="EMBL" id="CAF4802072.1"/>
    </source>
</evidence>
<gene>
    <name evidence="1" type="ORF">BYL167_LOCUS47365</name>
    <name evidence="2" type="ORF">GIL414_LOCUS47206</name>
</gene>
<name>A0A8S3B8T3_9BILA</name>
<proteinExistence type="predicted"/>
<dbReference type="EMBL" id="CAJOBH010136099">
    <property type="protein sequence ID" value="CAF4782326.1"/>
    <property type="molecule type" value="Genomic_DNA"/>
</dbReference>
<dbReference type="Proteomes" id="UP000681967">
    <property type="component" value="Unassembled WGS sequence"/>
</dbReference>
<sequence length="34" mass="3944">FTLPTTAIELKSNHEADTDIEHLKTTIRRKHVKV</sequence>
<dbReference type="Proteomes" id="UP000681720">
    <property type="component" value="Unassembled WGS sequence"/>
</dbReference>
<evidence type="ECO:0000313" key="3">
    <source>
        <dbReference type="Proteomes" id="UP000681967"/>
    </source>
</evidence>
<comment type="caution">
    <text evidence="1">The sequence shown here is derived from an EMBL/GenBank/DDBJ whole genome shotgun (WGS) entry which is preliminary data.</text>
</comment>
<organism evidence="1 3">
    <name type="scientific">Rotaria magnacalcarata</name>
    <dbReference type="NCBI Taxonomy" id="392030"/>
    <lineage>
        <taxon>Eukaryota</taxon>
        <taxon>Metazoa</taxon>
        <taxon>Spiralia</taxon>
        <taxon>Gnathifera</taxon>
        <taxon>Rotifera</taxon>
        <taxon>Eurotatoria</taxon>
        <taxon>Bdelloidea</taxon>
        <taxon>Philodinida</taxon>
        <taxon>Philodinidae</taxon>
        <taxon>Rotaria</taxon>
    </lineage>
</organism>
<accession>A0A8S3B8T3</accession>
<dbReference type="AlphaFoldDB" id="A0A8S3B8T3"/>
<feature type="non-terminal residue" evidence="1">
    <location>
        <position position="1"/>
    </location>
</feature>
<reference evidence="1" key="1">
    <citation type="submission" date="2021-02" db="EMBL/GenBank/DDBJ databases">
        <authorList>
            <person name="Nowell W R."/>
        </authorList>
    </citation>
    <scope>NUCLEOTIDE SEQUENCE</scope>
</reference>
<dbReference type="EMBL" id="CAJOBJ010150113">
    <property type="protein sequence ID" value="CAF4802072.1"/>
    <property type="molecule type" value="Genomic_DNA"/>
</dbReference>
<protein>
    <submittedName>
        <fullName evidence="1">Uncharacterized protein</fullName>
    </submittedName>
</protein>
<evidence type="ECO:0000313" key="1">
    <source>
        <dbReference type="EMBL" id="CAF4782326.1"/>
    </source>
</evidence>